<dbReference type="InterPro" id="IPR038630">
    <property type="entry name" value="L24e/L24_sf"/>
</dbReference>
<accession>A0A0D6EKD8</accession>
<comment type="similarity">
    <text evidence="1">Belongs to the eukaryotic ribosomal protein eL24 family.</text>
</comment>
<dbReference type="InterPro" id="IPR056366">
    <property type="entry name" value="Ribosomal_eL24"/>
</dbReference>
<feature type="region of interest" description="Disordered" evidence="2">
    <location>
        <begin position="85"/>
        <end position="112"/>
    </location>
</feature>
<feature type="compositionally biased region" description="Acidic residues" evidence="2">
    <location>
        <begin position="265"/>
        <end position="286"/>
    </location>
</feature>
<dbReference type="EMBL" id="CENE01000006">
    <property type="protein sequence ID" value="CEQ40439.1"/>
    <property type="molecule type" value="Genomic_DNA"/>
</dbReference>
<evidence type="ECO:0000259" key="3">
    <source>
        <dbReference type="Pfam" id="PF01246"/>
    </source>
</evidence>
<name>A0A0D6EKD8_SPOSA</name>
<dbReference type="Gene3D" id="2.30.170.20">
    <property type="entry name" value="Ribosomal protein L24e"/>
    <property type="match status" value="2"/>
</dbReference>
<dbReference type="GO" id="GO:0003735">
    <property type="term" value="F:structural constituent of ribosome"/>
    <property type="evidence" value="ECO:0007669"/>
    <property type="project" value="InterPro"/>
</dbReference>
<evidence type="ECO:0000313" key="5">
    <source>
        <dbReference type="Proteomes" id="UP000243876"/>
    </source>
</evidence>
<feature type="non-terminal residue" evidence="4">
    <location>
        <position position="1"/>
    </location>
</feature>
<feature type="compositionally biased region" description="Pro residues" evidence="2">
    <location>
        <begin position="93"/>
        <end position="105"/>
    </location>
</feature>
<reference evidence="5" key="1">
    <citation type="submission" date="2015-02" db="EMBL/GenBank/DDBJ databases">
        <authorList>
            <person name="Gon?alves P."/>
        </authorList>
    </citation>
    <scope>NUCLEOTIDE SEQUENCE [LARGE SCALE GENOMIC DNA]</scope>
</reference>
<dbReference type="GO" id="GO:0005730">
    <property type="term" value="C:nucleolus"/>
    <property type="evidence" value="ECO:0007669"/>
    <property type="project" value="TreeGrafter"/>
</dbReference>
<feature type="domain" description="Large ribosomal subunit protein eL24-related N-terminal" evidence="3">
    <location>
        <begin position="107"/>
        <end position="131"/>
    </location>
</feature>
<dbReference type="Pfam" id="PF01246">
    <property type="entry name" value="Ribosomal_L24e"/>
    <property type="match status" value="2"/>
</dbReference>
<dbReference type="Proteomes" id="UP000243876">
    <property type="component" value="Unassembled WGS sequence"/>
</dbReference>
<protein>
    <submittedName>
        <fullName evidence="4">SPOSA6832_02074-mRNA-1:cds</fullName>
    </submittedName>
</protein>
<dbReference type="PANTHER" id="PTHR10792:SF8">
    <property type="entry name" value="RIBOSOME BIOGENESIS PROTEIN RLP24-RELATED"/>
    <property type="match status" value="1"/>
</dbReference>
<feature type="region of interest" description="Disordered" evidence="2">
    <location>
        <begin position="259"/>
        <end position="342"/>
    </location>
</feature>
<dbReference type="CDD" id="cd00472">
    <property type="entry name" value="Ribosomal_L24e_L24"/>
    <property type="match status" value="1"/>
</dbReference>
<gene>
    <name evidence="4" type="primary">SPOSA6832_02074</name>
</gene>
<proteinExistence type="inferred from homology"/>
<dbReference type="AlphaFoldDB" id="A0A0D6EKD8"/>
<dbReference type="GO" id="GO:0042273">
    <property type="term" value="P:ribosomal large subunit biogenesis"/>
    <property type="evidence" value="ECO:0007669"/>
    <property type="project" value="TreeGrafter"/>
</dbReference>
<dbReference type="OrthoDB" id="10262490at2759"/>
<feature type="compositionally biased region" description="Basic residues" evidence="2">
    <location>
        <begin position="316"/>
        <end position="327"/>
    </location>
</feature>
<evidence type="ECO:0000256" key="1">
    <source>
        <dbReference type="ARBA" id="ARBA00005647"/>
    </source>
</evidence>
<sequence length="342" mass="36896">KIEPCYVCGAPCYPGHGQSPFARAFTATRSPALSTAGTMFVRNDAKCFRFCRSKCSKNFKSVLASLAFAPAPSATADRPSCRSSCCTSTSPSTPVPPSPPLPSPPLRMKRNPRKLKWTKAFRKAAGKEMTVDSTLAFEKRRHVPVRYDRDLVQATVAGMKRIAEVKARREKAFFKARCVFSPGVLFLPHSMAAAAPKSLAGDSLEVTRSSHLLTPGMQEPSAATKKALSASQVLLAARAEKKAQRIAQNLRKKRAVGFEGGEGLAGDDDEMVDDDGEEEEEEEELGIADALREAEMSVDLGDLVDEAEAPRDKVRQKVKAGKKKSALRKASGGVGMGMHVEA</sequence>
<dbReference type="InterPro" id="IPR000988">
    <property type="entry name" value="Ribosomal_eL24-rel_N"/>
</dbReference>
<evidence type="ECO:0000313" key="4">
    <source>
        <dbReference type="EMBL" id="CEQ40439.1"/>
    </source>
</evidence>
<organism evidence="4 5">
    <name type="scientific">Sporidiobolus salmonicolor</name>
    <name type="common">Yeast-like fungus</name>
    <name type="synonym">Sporobolomyces salmonicolor</name>
    <dbReference type="NCBI Taxonomy" id="5005"/>
    <lineage>
        <taxon>Eukaryota</taxon>
        <taxon>Fungi</taxon>
        <taxon>Dikarya</taxon>
        <taxon>Basidiomycota</taxon>
        <taxon>Pucciniomycotina</taxon>
        <taxon>Microbotryomycetes</taxon>
        <taxon>Sporidiobolales</taxon>
        <taxon>Sporidiobolaceae</taxon>
        <taxon>Sporobolomyces</taxon>
    </lineage>
</organism>
<keyword evidence="5" id="KW-1185">Reference proteome</keyword>
<dbReference type="PANTHER" id="PTHR10792">
    <property type="entry name" value="60S RIBOSOMAL PROTEIN L24"/>
    <property type="match status" value="1"/>
</dbReference>
<evidence type="ECO:0000256" key="2">
    <source>
        <dbReference type="SAM" id="MobiDB-lite"/>
    </source>
</evidence>
<feature type="domain" description="Large ribosomal subunit protein eL24-related N-terminal" evidence="3">
    <location>
        <begin position="36"/>
        <end position="60"/>
    </location>
</feature>